<accession>A0AA38MD53</accession>
<evidence type="ECO:0000313" key="1">
    <source>
        <dbReference type="EMBL" id="KAJ3652580.1"/>
    </source>
</evidence>
<evidence type="ECO:0000313" key="2">
    <source>
        <dbReference type="Proteomes" id="UP001168821"/>
    </source>
</evidence>
<keyword evidence="2" id="KW-1185">Reference proteome</keyword>
<comment type="caution">
    <text evidence="1">The sequence shown here is derived from an EMBL/GenBank/DDBJ whole genome shotgun (WGS) entry which is preliminary data.</text>
</comment>
<proteinExistence type="predicted"/>
<dbReference type="EMBL" id="JALNTZ010000005">
    <property type="protein sequence ID" value="KAJ3652580.1"/>
    <property type="molecule type" value="Genomic_DNA"/>
</dbReference>
<gene>
    <name evidence="1" type="ORF">Zmor_018532</name>
</gene>
<reference evidence="1" key="1">
    <citation type="journal article" date="2023" name="G3 (Bethesda)">
        <title>Whole genome assemblies of Zophobas morio and Tenebrio molitor.</title>
        <authorList>
            <person name="Kaur S."/>
            <person name="Stinson S.A."/>
            <person name="diCenzo G.C."/>
        </authorList>
    </citation>
    <scope>NUCLEOTIDE SEQUENCE</scope>
    <source>
        <strain evidence="1">QUZm001</strain>
    </source>
</reference>
<protein>
    <submittedName>
        <fullName evidence="1">Uncharacterized protein</fullName>
    </submittedName>
</protein>
<sequence length="101" mass="12163">MYNPNTTFNHPDFNVFLDELVSLVDKIRDIPKNILLFETRKYDINLKRNILQFKSTSDDDVYRSHNEAEYYRFFVKPPFPFQESEEPKTTDWLTANLCCLF</sequence>
<dbReference type="Proteomes" id="UP001168821">
    <property type="component" value="Unassembled WGS sequence"/>
</dbReference>
<dbReference type="AlphaFoldDB" id="A0AA38MD53"/>
<organism evidence="1 2">
    <name type="scientific">Zophobas morio</name>
    <dbReference type="NCBI Taxonomy" id="2755281"/>
    <lineage>
        <taxon>Eukaryota</taxon>
        <taxon>Metazoa</taxon>
        <taxon>Ecdysozoa</taxon>
        <taxon>Arthropoda</taxon>
        <taxon>Hexapoda</taxon>
        <taxon>Insecta</taxon>
        <taxon>Pterygota</taxon>
        <taxon>Neoptera</taxon>
        <taxon>Endopterygota</taxon>
        <taxon>Coleoptera</taxon>
        <taxon>Polyphaga</taxon>
        <taxon>Cucujiformia</taxon>
        <taxon>Tenebrionidae</taxon>
        <taxon>Zophobas</taxon>
    </lineage>
</organism>
<name>A0AA38MD53_9CUCU</name>